<evidence type="ECO:0000256" key="1">
    <source>
        <dbReference type="ARBA" id="ARBA00022741"/>
    </source>
</evidence>
<feature type="coiled-coil region" evidence="6">
    <location>
        <begin position="540"/>
        <end position="643"/>
    </location>
</feature>
<dbReference type="PRINTS" id="PR00380">
    <property type="entry name" value="KINESINHEAVY"/>
</dbReference>
<gene>
    <name evidence="9" type="ORF">Pfra01_001090200</name>
</gene>
<feature type="region of interest" description="Disordered" evidence="7">
    <location>
        <begin position="215"/>
        <end position="260"/>
    </location>
</feature>
<dbReference type="SMART" id="SM00129">
    <property type="entry name" value="KISc"/>
    <property type="match status" value="1"/>
</dbReference>
<feature type="compositionally biased region" description="Basic and acidic residues" evidence="7">
    <location>
        <begin position="16"/>
        <end position="30"/>
    </location>
</feature>
<dbReference type="PANTHER" id="PTHR47968">
    <property type="entry name" value="CENTROMERE PROTEIN E"/>
    <property type="match status" value="1"/>
</dbReference>
<comment type="caution">
    <text evidence="5">Lacks conserved residue(s) required for the propagation of feature annotation.</text>
</comment>
<comment type="caution">
    <text evidence="9">The sequence shown here is derived from an EMBL/GenBank/DDBJ whole genome shotgun (WGS) entry which is preliminary data.</text>
</comment>
<feature type="coiled-coil region" evidence="6">
    <location>
        <begin position="743"/>
        <end position="784"/>
    </location>
</feature>
<feature type="coiled-coil region" evidence="6">
    <location>
        <begin position="1112"/>
        <end position="1562"/>
    </location>
</feature>
<name>A0A9W7CQ71_9STRA</name>
<dbReference type="GO" id="GO:0003777">
    <property type="term" value="F:microtubule motor activity"/>
    <property type="evidence" value="ECO:0007669"/>
    <property type="project" value="InterPro"/>
</dbReference>
<evidence type="ECO:0000256" key="6">
    <source>
        <dbReference type="SAM" id="Coils"/>
    </source>
</evidence>
<dbReference type="OrthoDB" id="3176171at2759"/>
<dbReference type="GO" id="GO:0008017">
    <property type="term" value="F:microtubule binding"/>
    <property type="evidence" value="ECO:0007669"/>
    <property type="project" value="InterPro"/>
</dbReference>
<feature type="compositionally biased region" description="Basic and acidic residues" evidence="7">
    <location>
        <begin position="804"/>
        <end position="814"/>
    </location>
</feature>
<dbReference type="PANTHER" id="PTHR47968:SF75">
    <property type="entry name" value="CENTROMERE-ASSOCIATED PROTEIN E"/>
    <property type="match status" value="1"/>
</dbReference>
<keyword evidence="10" id="KW-1185">Reference proteome</keyword>
<feature type="coiled-coil region" evidence="6">
    <location>
        <begin position="151"/>
        <end position="204"/>
    </location>
</feature>
<feature type="compositionally biased region" description="Low complexity" evidence="7">
    <location>
        <begin position="237"/>
        <end position="248"/>
    </location>
</feature>
<feature type="compositionally biased region" description="Polar residues" evidence="7">
    <location>
        <begin position="1642"/>
        <end position="1651"/>
    </location>
</feature>
<evidence type="ECO:0000256" key="2">
    <source>
        <dbReference type="ARBA" id="ARBA00022840"/>
    </source>
</evidence>
<dbReference type="Pfam" id="PF00225">
    <property type="entry name" value="Kinesin"/>
    <property type="match status" value="1"/>
</dbReference>
<accession>A0A9W7CQ71</accession>
<feature type="domain" description="Kinesin motor" evidence="8">
    <location>
        <begin position="1"/>
        <end position="142"/>
    </location>
</feature>
<sequence>MNDQSSRSHSVFRLVVESKRKPEPEARRLSDEDVDGAVLVASLNLVDLAGSESIRHTGADGIRQREAGNINKSLLTLARVINALASNGGQNAPFRDSKLTRLLQNSLGGNTRTLIICCVTPSDRYIEETKSTLQFAARAKDVRTTATVNEVLDDQTQLRRLKREVRELKKLVNSEALDALKAENEALLSEKKDSKSEMARLKGLILSSTSVAKAAAEKKRSQRGKRMRETWGPGDFPSSVNAPAPASPHLYPRKRHSPAKENMDPQTIFHIHEDADESVTNEDENPVIDYPRNKLKPNHSDHVMREGSKEILDLFSAVLRNYRDENIGDPIAAGEAAANKKSSMLSDSERDHALDVLADIKSLMVANVDAKADLNEKLMLEQEVKELRAKVSEVGSGESRTSSDCSENADERGEDITSQLASALEALEKEKRHCQELETELTNSRQMAAEELNCLYSQLEASKLESDRSQQQFTGENHRLKATLESLHSGQSPSADEEGGSLLRSQMNMLENQLKEVKASQTVLQLAIAERDEEIASLQLKQNNGNRSEQESLVKSLKEEKALLKQKICELEQQVASISMNSSADGGKQSENAITEELAGQIQDIMAELAQLQSDHEEAALEKQELQAEYDGVSRELEISQRQGYELSETLIQKEHIAKVLQAQLDAKLMTISQMQTKHTGEVESLQQAIQSYATEKEQLLATIEDLWSALSTSTDTTSSRYIADGGTNEIHSDEKQAVGVGAQNLHVEVDELSRKLSLVESELAATKERLQESERSADQSEIKVAFDKLQADFDSLQQESRTLPDLHAEKEQVDAAPSTSDEHAMQQRSDTLNEDYTQLENDLEKVSRERDECVEELRTLESQLMEVSEEKMKLTITVDEQGAKLREVQQVVSSSTDTIAALQTQLQQVQSAKVALETTKAELEHNMQSVQVALEDLQAEHAATMAQMERHDTSANSNSENNVWKVEHLQQRLESESKQRHKLELDVQSYEETLSVLRQEAKDSSDKIADMLEQMKRLETDLDSASRARESKEMELASLADALARSKEEQQEMRLQGKQRLVAAESKELALEEKISALQQQLMTDPNDVNMSAILMHNATQTELIESREAQTELQTKVVSLEDQLSEAREELRKQDDVWNKKQAMAEKEFARLMAEQKRLQGELATIQSSAGGSKEEMDAQAEELQKTKQAYAELFQQKEAIQHELETASATWEEKQQELLCQMDTIREQFQQARNEIEDYQKNADNEIIRLRSVIQDANAEIEEVKRSAQAREEELRSQIGEQDDWQRQFKNRHEDLQATCDELDHERQQLKERYAALESERGDLEEQLRSEILELSQKYTSAQAQQNIYQSKLKEIETQLEMTENDAGKYRRELESLAESLKSSQVEAVQYHNQLVEVQLAKESMEKLIEKQKARIDKLEKVKMTTETLDLFRKLKKDRHDLQVKVQDLQKDLAQAEKVLTESQTNYQETEQRLVENKEEELNRMKEHVQELRDALRAETQRAADVKTEMRAVLSDEREKAEHEVQEMQALLKEKMELVEKLEVQLASVQDAMVTLREQKSENVSYLEKENLDLHVENRELKKRLESALSPPQNEDLMGDTGTYDASAAAAAKALGEDNTSAHEKYDTHVISDRDDTNDAASQPQPEGTSRAGGFLLSMTELDAIAAQSQEEPKDVEQPECSQQ</sequence>
<feature type="region of interest" description="Disordered" evidence="7">
    <location>
        <begin position="276"/>
        <end position="302"/>
    </location>
</feature>
<feature type="region of interest" description="Disordered" evidence="7">
    <location>
        <begin position="1"/>
        <end position="30"/>
    </location>
</feature>
<feature type="coiled-coil region" evidence="6">
    <location>
        <begin position="420"/>
        <end position="447"/>
    </location>
</feature>
<dbReference type="SUPFAM" id="SSF52540">
    <property type="entry name" value="P-loop containing nucleoside triphosphate hydrolases"/>
    <property type="match status" value="1"/>
</dbReference>
<dbReference type="PROSITE" id="PS00411">
    <property type="entry name" value="KINESIN_MOTOR_1"/>
    <property type="match status" value="1"/>
</dbReference>
<organism evidence="9 10">
    <name type="scientific">Phytophthora fragariaefolia</name>
    <dbReference type="NCBI Taxonomy" id="1490495"/>
    <lineage>
        <taxon>Eukaryota</taxon>
        <taxon>Sar</taxon>
        <taxon>Stramenopiles</taxon>
        <taxon>Oomycota</taxon>
        <taxon>Peronosporomycetes</taxon>
        <taxon>Peronosporales</taxon>
        <taxon>Peronosporaceae</taxon>
        <taxon>Phytophthora</taxon>
    </lineage>
</organism>
<reference evidence="9" key="1">
    <citation type="submission" date="2023-04" db="EMBL/GenBank/DDBJ databases">
        <title>Phytophthora fragariaefolia NBRC 109709.</title>
        <authorList>
            <person name="Ichikawa N."/>
            <person name="Sato H."/>
            <person name="Tonouchi N."/>
        </authorList>
    </citation>
    <scope>NUCLEOTIDE SEQUENCE</scope>
    <source>
        <strain evidence="9">NBRC 109709</strain>
    </source>
</reference>
<dbReference type="GO" id="GO:0007018">
    <property type="term" value="P:microtubule-based movement"/>
    <property type="evidence" value="ECO:0007669"/>
    <property type="project" value="InterPro"/>
</dbReference>
<feature type="region of interest" description="Disordered" evidence="7">
    <location>
        <begin position="1618"/>
        <end position="1687"/>
    </location>
</feature>
<keyword evidence="1" id="KW-0547">Nucleotide-binding</keyword>
<keyword evidence="4" id="KW-0505">Motor protein</keyword>
<dbReference type="EMBL" id="BSXT01001075">
    <property type="protein sequence ID" value="GMF38162.1"/>
    <property type="molecule type" value="Genomic_DNA"/>
</dbReference>
<evidence type="ECO:0000256" key="4">
    <source>
        <dbReference type="ARBA" id="ARBA00023175"/>
    </source>
</evidence>
<dbReference type="InterPro" id="IPR036961">
    <property type="entry name" value="Kinesin_motor_dom_sf"/>
</dbReference>
<dbReference type="Gene3D" id="3.40.850.10">
    <property type="entry name" value="Kinesin motor domain"/>
    <property type="match status" value="1"/>
</dbReference>
<feature type="region of interest" description="Disordered" evidence="7">
    <location>
        <begin position="804"/>
        <end position="835"/>
    </location>
</feature>
<evidence type="ECO:0000256" key="5">
    <source>
        <dbReference type="PROSITE-ProRule" id="PRU00283"/>
    </source>
</evidence>
<protein>
    <submittedName>
        <fullName evidence="9">Unnamed protein product</fullName>
    </submittedName>
</protein>
<dbReference type="PROSITE" id="PS50067">
    <property type="entry name" value="KINESIN_MOTOR_2"/>
    <property type="match status" value="1"/>
</dbReference>
<dbReference type="InterPro" id="IPR001752">
    <property type="entry name" value="Kinesin_motor_dom"/>
</dbReference>
<evidence type="ECO:0000313" key="9">
    <source>
        <dbReference type="EMBL" id="GMF38162.1"/>
    </source>
</evidence>
<dbReference type="GO" id="GO:0005524">
    <property type="term" value="F:ATP binding"/>
    <property type="evidence" value="ECO:0007669"/>
    <property type="project" value="UniProtKB-KW"/>
</dbReference>
<keyword evidence="3 6" id="KW-0175">Coiled coil</keyword>
<proteinExistence type="inferred from homology"/>
<evidence type="ECO:0000259" key="8">
    <source>
        <dbReference type="PROSITE" id="PS50067"/>
    </source>
</evidence>
<keyword evidence="2" id="KW-0067">ATP-binding</keyword>
<feature type="compositionally biased region" description="Acidic residues" evidence="7">
    <location>
        <begin position="276"/>
        <end position="286"/>
    </location>
</feature>
<dbReference type="InterPro" id="IPR019821">
    <property type="entry name" value="Kinesin_motor_CS"/>
</dbReference>
<dbReference type="InterPro" id="IPR027417">
    <property type="entry name" value="P-loop_NTPase"/>
</dbReference>
<evidence type="ECO:0000256" key="3">
    <source>
        <dbReference type="ARBA" id="ARBA00023054"/>
    </source>
</evidence>
<feature type="compositionally biased region" description="Basic and acidic residues" evidence="7">
    <location>
        <begin position="1623"/>
        <end position="1640"/>
    </location>
</feature>
<evidence type="ECO:0000313" key="10">
    <source>
        <dbReference type="Proteomes" id="UP001165121"/>
    </source>
</evidence>
<evidence type="ECO:0000256" key="7">
    <source>
        <dbReference type="SAM" id="MobiDB-lite"/>
    </source>
</evidence>
<dbReference type="Proteomes" id="UP001165121">
    <property type="component" value="Unassembled WGS sequence"/>
</dbReference>
<dbReference type="InterPro" id="IPR027640">
    <property type="entry name" value="Kinesin-like_fam"/>
</dbReference>
<comment type="similarity">
    <text evidence="5">Belongs to the TRAFAC class myosin-kinesin ATPase superfamily. Kinesin family.</text>
</comment>
<feature type="region of interest" description="Disordered" evidence="7">
    <location>
        <begin position="390"/>
        <end position="414"/>
    </location>
</feature>